<evidence type="ECO:0000313" key="2">
    <source>
        <dbReference type="Proteomes" id="UP000290289"/>
    </source>
</evidence>
<protein>
    <submittedName>
        <fullName evidence="1">Uncharacterized protein</fullName>
    </submittedName>
</protein>
<reference evidence="1 2" key="1">
    <citation type="submission" date="2018-10" db="EMBL/GenBank/DDBJ databases">
        <title>A high-quality apple genome assembly.</title>
        <authorList>
            <person name="Hu J."/>
        </authorList>
    </citation>
    <scope>NUCLEOTIDE SEQUENCE [LARGE SCALE GENOMIC DNA]</scope>
    <source>
        <strain evidence="2">cv. HFTH1</strain>
        <tissue evidence="1">Young leaf</tissue>
    </source>
</reference>
<dbReference type="EMBL" id="RDQH01000329">
    <property type="protein sequence ID" value="RXI02683.1"/>
    <property type="molecule type" value="Genomic_DNA"/>
</dbReference>
<accession>A0A498KAY4</accession>
<proteinExistence type="predicted"/>
<comment type="caution">
    <text evidence="1">The sequence shown here is derived from an EMBL/GenBank/DDBJ whole genome shotgun (WGS) entry which is preliminary data.</text>
</comment>
<sequence length="92" mass="10795">MDGDFEVLNPQTKRLMQSKIKRKLKDSPTLVKTWVWEARSTLALIKMRSYVFSCPFDKWTTSLENWPFKKEILELQNKKLTPSRAICVQSCG</sequence>
<gene>
    <name evidence="1" type="ORF">DVH24_002761</name>
</gene>
<keyword evidence="2" id="KW-1185">Reference proteome</keyword>
<evidence type="ECO:0000313" key="1">
    <source>
        <dbReference type="EMBL" id="RXI02683.1"/>
    </source>
</evidence>
<dbReference type="Proteomes" id="UP000290289">
    <property type="component" value="Chromosome 3"/>
</dbReference>
<organism evidence="1 2">
    <name type="scientific">Malus domestica</name>
    <name type="common">Apple</name>
    <name type="synonym">Pyrus malus</name>
    <dbReference type="NCBI Taxonomy" id="3750"/>
    <lineage>
        <taxon>Eukaryota</taxon>
        <taxon>Viridiplantae</taxon>
        <taxon>Streptophyta</taxon>
        <taxon>Embryophyta</taxon>
        <taxon>Tracheophyta</taxon>
        <taxon>Spermatophyta</taxon>
        <taxon>Magnoliopsida</taxon>
        <taxon>eudicotyledons</taxon>
        <taxon>Gunneridae</taxon>
        <taxon>Pentapetalae</taxon>
        <taxon>rosids</taxon>
        <taxon>fabids</taxon>
        <taxon>Rosales</taxon>
        <taxon>Rosaceae</taxon>
        <taxon>Amygdaloideae</taxon>
        <taxon>Maleae</taxon>
        <taxon>Malus</taxon>
    </lineage>
</organism>
<dbReference type="AlphaFoldDB" id="A0A498KAY4"/>
<dbReference type="Gramene" id="mRNA:MD03G0223700">
    <property type="protein sequence ID" value="mRNA:MD03G0223700"/>
    <property type="gene ID" value="MD03G0223700"/>
</dbReference>
<name>A0A498KAY4_MALDO</name>